<dbReference type="SMART" id="SM00387">
    <property type="entry name" value="HATPase_c"/>
    <property type="match status" value="1"/>
</dbReference>
<dbReference type="InterPro" id="IPR013587">
    <property type="entry name" value="Nitrate/nitrite_sensing"/>
</dbReference>
<keyword evidence="10" id="KW-1185">Reference proteome</keyword>
<organism evidence="9 10">
    <name type="scientific">Microtetraspora malaysiensis</name>
    <dbReference type="NCBI Taxonomy" id="161358"/>
    <lineage>
        <taxon>Bacteria</taxon>
        <taxon>Bacillati</taxon>
        <taxon>Actinomycetota</taxon>
        <taxon>Actinomycetes</taxon>
        <taxon>Streptosporangiales</taxon>
        <taxon>Streptosporangiaceae</taxon>
        <taxon>Microtetraspora</taxon>
    </lineage>
</organism>
<dbReference type="PANTHER" id="PTHR45436:SF5">
    <property type="entry name" value="SENSOR HISTIDINE KINASE TRCS"/>
    <property type="match status" value="1"/>
</dbReference>
<comment type="catalytic activity">
    <reaction evidence="1">
        <text>ATP + protein L-histidine = ADP + protein N-phospho-L-histidine.</text>
        <dbReference type="EC" id="2.7.13.3"/>
    </reaction>
</comment>
<dbReference type="Gene3D" id="3.30.565.10">
    <property type="entry name" value="Histidine kinase-like ATPase, C-terminal domain"/>
    <property type="match status" value="1"/>
</dbReference>
<dbReference type="InterPro" id="IPR036890">
    <property type="entry name" value="HATPase_C_sf"/>
</dbReference>
<keyword evidence="6" id="KW-0418">Kinase</keyword>
<protein>
    <recommendedName>
        <fullName evidence="2">histidine kinase</fullName>
        <ecNumber evidence="2">2.7.13.3</ecNumber>
    </recommendedName>
</protein>
<evidence type="ECO:0000256" key="4">
    <source>
        <dbReference type="ARBA" id="ARBA00022679"/>
    </source>
</evidence>
<evidence type="ECO:0000256" key="1">
    <source>
        <dbReference type="ARBA" id="ARBA00000085"/>
    </source>
</evidence>
<reference evidence="9 10" key="1">
    <citation type="submission" date="2024-10" db="EMBL/GenBank/DDBJ databases">
        <title>The Natural Products Discovery Center: Release of the First 8490 Sequenced Strains for Exploring Actinobacteria Biosynthetic Diversity.</title>
        <authorList>
            <person name="Kalkreuter E."/>
            <person name="Kautsar S.A."/>
            <person name="Yang D."/>
            <person name="Bader C.D."/>
            <person name="Teijaro C.N."/>
            <person name="Fluegel L."/>
            <person name="Davis C.M."/>
            <person name="Simpson J.R."/>
            <person name="Lauterbach L."/>
            <person name="Steele A.D."/>
            <person name="Gui C."/>
            <person name="Meng S."/>
            <person name="Li G."/>
            <person name="Viehrig K."/>
            <person name="Ye F."/>
            <person name="Su P."/>
            <person name="Kiefer A.F."/>
            <person name="Nichols A."/>
            <person name="Cepeda A.J."/>
            <person name="Yan W."/>
            <person name="Fan B."/>
            <person name="Jiang Y."/>
            <person name="Adhikari A."/>
            <person name="Zheng C.-J."/>
            <person name="Schuster L."/>
            <person name="Cowan T.M."/>
            <person name="Smanski M.J."/>
            <person name="Chevrette M.G."/>
            <person name="De Carvalho L.P.S."/>
            <person name="Shen B."/>
        </authorList>
    </citation>
    <scope>NUCLEOTIDE SEQUENCE [LARGE SCALE GENOMIC DNA]</scope>
    <source>
        <strain evidence="9 10">NPDC002173</strain>
    </source>
</reference>
<keyword evidence="3" id="KW-0597">Phosphoprotein</keyword>
<dbReference type="PANTHER" id="PTHR45436">
    <property type="entry name" value="SENSOR HISTIDINE KINASE YKOH"/>
    <property type="match status" value="1"/>
</dbReference>
<dbReference type="InterPro" id="IPR003594">
    <property type="entry name" value="HATPase_dom"/>
</dbReference>
<name>A0ABW6SUD4_9ACTN</name>
<evidence type="ECO:0000313" key="9">
    <source>
        <dbReference type="EMBL" id="MFF3668541.1"/>
    </source>
</evidence>
<keyword evidence="7" id="KW-1133">Transmembrane helix</keyword>
<dbReference type="Pfam" id="PF02518">
    <property type="entry name" value="HATPase_c"/>
    <property type="match status" value="1"/>
</dbReference>
<accession>A0ABW6SUD4</accession>
<keyword evidence="4" id="KW-0808">Transferase</keyword>
<keyword evidence="7" id="KW-0472">Membrane</keyword>
<dbReference type="Proteomes" id="UP001602013">
    <property type="component" value="Unassembled WGS sequence"/>
</dbReference>
<evidence type="ECO:0000259" key="8">
    <source>
        <dbReference type="PROSITE" id="PS50109"/>
    </source>
</evidence>
<dbReference type="EMBL" id="JBIASD010000015">
    <property type="protein sequence ID" value="MFF3668541.1"/>
    <property type="molecule type" value="Genomic_DNA"/>
</dbReference>
<evidence type="ECO:0000256" key="2">
    <source>
        <dbReference type="ARBA" id="ARBA00012438"/>
    </source>
</evidence>
<comment type="caution">
    <text evidence="9">The sequence shown here is derived from an EMBL/GenBank/DDBJ whole genome shotgun (WGS) entry which is preliminary data.</text>
</comment>
<feature type="domain" description="Histidine kinase" evidence="8">
    <location>
        <begin position="521"/>
        <end position="626"/>
    </location>
</feature>
<dbReference type="EC" id="2.7.13.3" evidence="2"/>
<dbReference type="PROSITE" id="PS50109">
    <property type="entry name" value="HIS_KIN"/>
    <property type="match status" value="1"/>
</dbReference>
<dbReference type="InterPro" id="IPR005467">
    <property type="entry name" value="His_kinase_dom"/>
</dbReference>
<dbReference type="SUPFAM" id="SSF55874">
    <property type="entry name" value="ATPase domain of HSP90 chaperone/DNA topoisomerase II/histidine kinase"/>
    <property type="match status" value="1"/>
</dbReference>
<proteinExistence type="predicted"/>
<dbReference type="Pfam" id="PF08376">
    <property type="entry name" value="NIT"/>
    <property type="match status" value="1"/>
</dbReference>
<gene>
    <name evidence="9" type="ORF">ACFYXI_23430</name>
</gene>
<sequence>MSVSRSIGFKITLLLVIPLVSLVALWIFSASLTVGDAFRLLNTKTVYDSLGEPANVLSTEIEREWLVSAQYLATRSESDRADLAAQRAVVDRARARMRELVAESNADALILAEARKPYQDMKSAAARLDTVRMEFDEDQLDLVNLGENYQPFPDAAQRFSVIAAMGSVATSGQQGRSLTSISGAQHVLAKERALVAGVLGQARKFTDAEKLRFSEYVTTRRVLFAQGLNELDDELRAPIEVLAKSEAYRQLTNLEDRILQGEVMGQVSPVLWRSVVDRVDNAYTNALSKAGAVHIARTEPEAMGAFVRAGVAGLLGFGAVAASLIISLRMGRGLTRELVGLKEAATELSDVRLPLLVRRLRRGEKVGDVEAEAPPLEPTGSTAEVRDVAAAFSAVRHTAVDAAVDQARTRESVGQALRNLARRSQGLLQRQLRLLDAMQRRTSDAGTMEDLFRLDHLTTRMRRQAEGLIVLAGGSPGRTWRRPVPVADMLQGAVAEVEDYTRVRIYPMPEARIGGGAVADIIHLFAELIENAVSFSPPHTEVSLRGESVARGYAVEVEDRGLGLSAEELQTINYRLASPPELDLADTDRLGLVVVSWLASRHGVRVELRPSPFGGTTAIVLLPATLLAGSGDDQGQEPVRLGIPEGAGT</sequence>
<dbReference type="InterPro" id="IPR050428">
    <property type="entry name" value="TCS_sensor_his_kinase"/>
</dbReference>
<dbReference type="RefSeq" id="WP_387414121.1">
    <property type="nucleotide sequence ID" value="NZ_JBIASD010000015.1"/>
</dbReference>
<evidence type="ECO:0000313" key="10">
    <source>
        <dbReference type="Proteomes" id="UP001602013"/>
    </source>
</evidence>
<evidence type="ECO:0000256" key="6">
    <source>
        <dbReference type="ARBA" id="ARBA00022777"/>
    </source>
</evidence>
<evidence type="ECO:0000256" key="3">
    <source>
        <dbReference type="ARBA" id="ARBA00022553"/>
    </source>
</evidence>
<keyword evidence="5" id="KW-0812">Transmembrane</keyword>
<evidence type="ECO:0000256" key="7">
    <source>
        <dbReference type="ARBA" id="ARBA00022989"/>
    </source>
</evidence>
<evidence type="ECO:0000256" key="5">
    <source>
        <dbReference type="ARBA" id="ARBA00022692"/>
    </source>
</evidence>